<feature type="transmembrane region" description="Helical" evidence="5">
    <location>
        <begin position="41"/>
        <end position="59"/>
    </location>
</feature>
<evidence type="ECO:0000313" key="6">
    <source>
        <dbReference type="EMBL" id="OGE19656.1"/>
    </source>
</evidence>
<keyword evidence="4 5" id="KW-0472">Membrane</keyword>
<gene>
    <name evidence="6" type="ORF">A2871_03260</name>
</gene>
<keyword evidence="2 5" id="KW-0812">Transmembrane</keyword>
<dbReference type="PANTHER" id="PTHR43847">
    <property type="entry name" value="BLL3993 PROTEIN"/>
    <property type="match status" value="1"/>
</dbReference>
<feature type="transmembrane region" description="Helical" evidence="5">
    <location>
        <begin position="121"/>
        <end position="152"/>
    </location>
</feature>
<accession>A0A1F5ITJ3</accession>
<dbReference type="EMBL" id="MFCR01000002">
    <property type="protein sequence ID" value="OGE19656.1"/>
    <property type="molecule type" value="Genomic_DNA"/>
</dbReference>
<organism evidence="6 7">
    <name type="scientific">Candidatus Daviesbacteria bacterium RIFCSPHIGHO2_01_FULL_41_23</name>
    <dbReference type="NCBI Taxonomy" id="1797764"/>
    <lineage>
        <taxon>Bacteria</taxon>
        <taxon>Candidatus Daviesiibacteriota</taxon>
    </lineage>
</organism>
<evidence type="ECO:0000256" key="2">
    <source>
        <dbReference type="ARBA" id="ARBA00022692"/>
    </source>
</evidence>
<comment type="subcellular location">
    <subcellularLocation>
        <location evidence="1">Endomembrane system</location>
        <topology evidence="1">Multi-pass membrane protein</topology>
    </subcellularLocation>
</comment>
<evidence type="ECO:0000313" key="7">
    <source>
        <dbReference type="Proteomes" id="UP000176336"/>
    </source>
</evidence>
<dbReference type="GO" id="GO:0012505">
    <property type="term" value="C:endomembrane system"/>
    <property type="evidence" value="ECO:0007669"/>
    <property type="project" value="UniProtKB-SubCell"/>
</dbReference>
<dbReference type="Proteomes" id="UP000176336">
    <property type="component" value="Unassembled WGS sequence"/>
</dbReference>
<proteinExistence type="predicted"/>
<dbReference type="InterPro" id="IPR007318">
    <property type="entry name" value="Phopholipid_MeTrfase"/>
</dbReference>
<dbReference type="Pfam" id="PF04191">
    <property type="entry name" value="PEMT"/>
    <property type="match status" value="1"/>
</dbReference>
<dbReference type="PANTHER" id="PTHR43847:SF1">
    <property type="entry name" value="BLL3993 PROTEIN"/>
    <property type="match status" value="1"/>
</dbReference>
<evidence type="ECO:0000256" key="5">
    <source>
        <dbReference type="SAM" id="Phobius"/>
    </source>
</evidence>
<feature type="transmembrane region" description="Helical" evidence="5">
    <location>
        <begin position="66"/>
        <end position="86"/>
    </location>
</feature>
<dbReference type="AlphaFoldDB" id="A0A1F5ITJ3"/>
<evidence type="ECO:0000256" key="3">
    <source>
        <dbReference type="ARBA" id="ARBA00022989"/>
    </source>
</evidence>
<comment type="caution">
    <text evidence="6">The sequence shown here is derived from an EMBL/GenBank/DDBJ whole genome shotgun (WGS) entry which is preliminary data.</text>
</comment>
<dbReference type="InterPro" id="IPR052527">
    <property type="entry name" value="Metal_cation-efflux_comp"/>
</dbReference>
<evidence type="ECO:0008006" key="8">
    <source>
        <dbReference type="Google" id="ProtNLM"/>
    </source>
</evidence>
<dbReference type="Gene3D" id="1.20.120.1630">
    <property type="match status" value="1"/>
</dbReference>
<reference evidence="6 7" key="1">
    <citation type="journal article" date="2016" name="Nat. Commun.">
        <title>Thousands of microbial genomes shed light on interconnected biogeochemical processes in an aquifer system.</title>
        <authorList>
            <person name="Anantharaman K."/>
            <person name="Brown C.T."/>
            <person name="Hug L.A."/>
            <person name="Sharon I."/>
            <person name="Castelle C.J."/>
            <person name="Probst A.J."/>
            <person name="Thomas B.C."/>
            <person name="Singh A."/>
            <person name="Wilkins M.J."/>
            <person name="Karaoz U."/>
            <person name="Brodie E.L."/>
            <person name="Williams K.H."/>
            <person name="Hubbard S.S."/>
            <person name="Banfield J.F."/>
        </authorList>
    </citation>
    <scope>NUCLEOTIDE SEQUENCE [LARGE SCALE GENOMIC DNA]</scope>
</reference>
<protein>
    <recommendedName>
        <fullName evidence="8">Steroid 5-alpha reductase C-terminal domain-containing protein</fullName>
    </recommendedName>
</protein>
<evidence type="ECO:0000256" key="1">
    <source>
        <dbReference type="ARBA" id="ARBA00004127"/>
    </source>
</evidence>
<name>A0A1F5ITJ3_9BACT</name>
<evidence type="ECO:0000256" key="4">
    <source>
        <dbReference type="ARBA" id="ARBA00023136"/>
    </source>
</evidence>
<sequence length="181" mass="21050">MFLVILLTIFVIPLVWAFTDPRTSKEKFKNFFRLKTMAFSFVEALIIATTFLSAIFFPWPNIPFSSLITVIGLIAYLLGLYLAVWAKLTMKSVWGTPAEHNIKRQNKIIQKGPFVFSRNPIYLGFILTVLGSSLVLKSYSILFVPFMALYFYKAVLKEEKILAKYFGKEYLEYKSRVRRFI</sequence>
<keyword evidence="3 5" id="KW-1133">Transmembrane helix</keyword>